<dbReference type="InterPro" id="IPR013783">
    <property type="entry name" value="Ig-like_fold"/>
</dbReference>
<dbReference type="SMART" id="SM00710">
    <property type="entry name" value="PbH1"/>
    <property type="match status" value="8"/>
</dbReference>
<comment type="caution">
    <text evidence="3">The sequence shown here is derived from an EMBL/GenBank/DDBJ whole genome shotgun (WGS) entry which is preliminary data.</text>
</comment>
<sequence length="691" mass="72435">MKSKLILSFILVVLIALTVSTVSAADLASDDVAISDMSDDTIAASDSEGEIVSATIDVTKNGTESDYATITNAINSASEGDTINLGENKEYDVSNNTIIINKKNITFSGKNVTIKGTGDGNGIVNVVSEGSNSTVSGIKFINTQANTQYTNANTLKGWGLFLGRGTTDVNVINCSFIDFNHGVRIQGGSNFNIIQNCYFTGAATQVTNNGNKEQGTKAIGIMGSKGTKVINNIFNGTVLDGVSVAGGSTGTYIYNNTFINNAYSIYFGGASTAGSIITNNTFNNCGHIEATYNKNGTIVNVNFQDLPVISIQKASDSCVIANNTFIARTSNVLIAAEEANTAHGYPSDIGNITVTGNKINKLNDTTILQTVVLLRIVSNSGILNPTGNIIISNNVLNGAKAATYWSNEWGNNDGEVNIPAANPVATYFEIISINNGKLTFALKDVNGNVLDGELVTYTIGNVSKNLTVDENGSASISGLPSGTVTLKYNGSAKLAAASTSIDIASLIDTKISASNLNIKVGDNGKLQVTLKDASGNPLANQKVSVIINGKPYTQTTNSKGVAYISLKYSEAATYQATLVFEGNSDYKSSIGNAKIVVSKKTTSLTAPSKTFKVKATKKIAITLKSSGKSVAGKKITLKVNGKTYTAKTNSKGVATVKVKITKKGTFKYTASFAGDKAFKSISKKGTIKVKK</sequence>
<feature type="domain" description="Big-1" evidence="2">
    <location>
        <begin position="508"/>
        <end position="605"/>
    </location>
</feature>
<dbReference type="SUPFAM" id="SSF49373">
    <property type="entry name" value="Invasin/intimin cell-adhesion fragments"/>
    <property type="match status" value="1"/>
</dbReference>
<reference evidence="4" key="1">
    <citation type="journal article" date="2016" name="Genome Announc.">
        <title>Draft Genome Sequences of Methanobrevibacter curvatus DSM11111, Methanobrevibacter cuticularis DSM11139, Methanobrevibacter filiformis DSM11501, and Methanobrevibacter oralis DSM7256.</title>
        <authorList>
            <person name="Poehlein A."/>
            <person name="Seedorf H."/>
        </authorList>
    </citation>
    <scope>NUCLEOTIDE SEQUENCE [LARGE SCALE GENOMIC DNA]</scope>
    <source>
        <strain evidence="4">DSM 7256 / JCM 30027 / ZR</strain>
    </source>
</reference>
<dbReference type="InterPro" id="IPR011050">
    <property type="entry name" value="Pectin_lyase_fold/virulence"/>
</dbReference>
<evidence type="ECO:0000313" key="3">
    <source>
        <dbReference type="EMBL" id="KZX13161.1"/>
    </source>
</evidence>
<comment type="similarity">
    <text evidence="1">Belongs to the intimin/invasin family.</text>
</comment>
<dbReference type="EMBL" id="LWMU01000057">
    <property type="protein sequence ID" value="KZX13161.1"/>
    <property type="molecule type" value="Genomic_DNA"/>
</dbReference>
<dbReference type="Proteomes" id="UP000077428">
    <property type="component" value="Unassembled WGS sequence"/>
</dbReference>
<gene>
    <name evidence="3" type="ORF">MBORA_08370</name>
</gene>
<keyword evidence="4" id="KW-1185">Reference proteome</keyword>
<name>A0A166BCT1_METOA</name>
<dbReference type="InterPro" id="IPR012334">
    <property type="entry name" value="Pectin_lyas_fold"/>
</dbReference>
<accession>A0A166BCT1</accession>
<protein>
    <submittedName>
        <fullName evidence="3">Bacterial Ig-like domain protein</fullName>
    </submittedName>
</protein>
<dbReference type="OrthoDB" id="78104at2157"/>
<evidence type="ECO:0000259" key="2">
    <source>
        <dbReference type="PROSITE" id="PS51127"/>
    </source>
</evidence>
<dbReference type="InterPro" id="IPR006626">
    <property type="entry name" value="PbH1"/>
</dbReference>
<dbReference type="Gene3D" id="2.60.40.10">
    <property type="entry name" value="Immunoglobulins"/>
    <property type="match status" value="3"/>
</dbReference>
<organism evidence="3 4">
    <name type="scientific">Methanobrevibacter oralis</name>
    <dbReference type="NCBI Taxonomy" id="66851"/>
    <lineage>
        <taxon>Archaea</taxon>
        <taxon>Methanobacteriati</taxon>
        <taxon>Methanobacteriota</taxon>
        <taxon>Methanomada group</taxon>
        <taxon>Methanobacteria</taxon>
        <taxon>Methanobacteriales</taxon>
        <taxon>Methanobacteriaceae</taxon>
        <taxon>Methanobrevibacter</taxon>
    </lineage>
</organism>
<dbReference type="RefSeq" id="WP_063720273.1">
    <property type="nucleotide sequence ID" value="NZ_CAJVUI010000008.1"/>
</dbReference>
<evidence type="ECO:0000313" key="4">
    <source>
        <dbReference type="Proteomes" id="UP000077428"/>
    </source>
</evidence>
<proteinExistence type="inferred from homology"/>
<dbReference type="PATRIC" id="fig|66851.6.peg.922"/>
<evidence type="ECO:0000256" key="1">
    <source>
        <dbReference type="ARBA" id="ARBA00010116"/>
    </source>
</evidence>
<dbReference type="SMART" id="SM00634">
    <property type="entry name" value="BID_1"/>
    <property type="match status" value="2"/>
</dbReference>
<dbReference type="Gene3D" id="2.160.20.10">
    <property type="entry name" value="Single-stranded right-handed beta-helix, Pectin lyase-like"/>
    <property type="match status" value="1"/>
</dbReference>
<dbReference type="InterPro" id="IPR003344">
    <property type="entry name" value="Big_1_dom"/>
</dbReference>
<dbReference type="AlphaFoldDB" id="A0A166BCT1"/>
<dbReference type="InterPro" id="IPR008964">
    <property type="entry name" value="Invasin/intimin_cell_adhesion"/>
</dbReference>
<dbReference type="PROSITE" id="PS51127">
    <property type="entry name" value="BIG1"/>
    <property type="match status" value="1"/>
</dbReference>
<dbReference type="SUPFAM" id="SSF51126">
    <property type="entry name" value="Pectin lyase-like"/>
    <property type="match status" value="1"/>
</dbReference>